<dbReference type="Proteomes" id="UP000034866">
    <property type="component" value="Chromosome"/>
</dbReference>
<dbReference type="PANTHER" id="PTHR12818">
    <property type="entry name" value="TRNA (ADENINE(37)-N6)-METHYLTRANSFERASE"/>
    <property type="match status" value="1"/>
</dbReference>
<dbReference type="PATRIC" id="fig|230089.6.peg.3302"/>
<dbReference type="SUPFAM" id="SSF118196">
    <property type="entry name" value="YaeB-like"/>
    <property type="match status" value="1"/>
</dbReference>
<evidence type="ECO:0000313" key="4">
    <source>
        <dbReference type="EMBL" id="AKH64381.1"/>
    </source>
</evidence>
<accession>A0A0F7LR74</accession>
<protein>
    <submittedName>
        <fullName evidence="4">Transcriptional regulator</fullName>
    </submittedName>
</protein>
<dbReference type="InterPro" id="IPR036413">
    <property type="entry name" value="YaeB-like_sf"/>
</dbReference>
<dbReference type="RefSeq" id="WP_046975493.1">
    <property type="nucleotide sequence ID" value="NZ_CAWQPG010000064.1"/>
</dbReference>
<dbReference type="KEGG" id="ptt:VY86_14685"/>
<dbReference type="Gene3D" id="2.40.30.70">
    <property type="entry name" value="YaeB-like"/>
    <property type="match status" value="1"/>
</dbReference>
<dbReference type="InterPro" id="IPR036414">
    <property type="entry name" value="YaeB_N_sf"/>
</dbReference>
<comment type="similarity">
    <text evidence="2">Belongs to the tRNA methyltransferase O family.</text>
</comment>
<dbReference type="OrthoDB" id="9804309at2"/>
<evidence type="ECO:0000256" key="2">
    <source>
        <dbReference type="ARBA" id="ARBA00033753"/>
    </source>
</evidence>
<reference evidence="4 5" key="1">
    <citation type="journal article" date="2015" name="J. Biotechnol.">
        <title>Complete genome sequence of Photorhabdus temperata subsp. thracensis 39-8(T), an entomopathogenic bacterium for the improved commercial bioinsecticide.</title>
        <authorList>
            <person name="Kwak Y."/>
            <person name="Shin J.H."/>
        </authorList>
    </citation>
    <scope>NUCLEOTIDE SEQUENCE [LARGE SCALE GENOMIC DNA]</scope>
    <source>
        <strain evidence="4 5">DSM 15199</strain>
    </source>
</reference>
<dbReference type="CDD" id="cd09281">
    <property type="entry name" value="UPF0066"/>
    <property type="match status" value="1"/>
</dbReference>
<dbReference type="PROSITE" id="PS51668">
    <property type="entry name" value="TSAA_2"/>
    <property type="match status" value="1"/>
</dbReference>
<dbReference type="InterPro" id="IPR023370">
    <property type="entry name" value="TrmO-like_N"/>
</dbReference>
<sequence length="160" mass="17715">MEPVDTTIFTLHPIGWVRNERTTTQDDFWGSVISTITLDSNQFTPAATQGLSEFSHLVIVFAMHKVPAEKIVTGARHPRGQTELPLVGIFGQRAKARPNRLGVSCCELLACDGLTLTVKALDAIDGTPVIDIKPYMQAFEPQTEIREPAWISAIMAQYYD</sequence>
<gene>
    <name evidence="4" type="ORF">VY86_14685</name>
</gene>
<organism evidence="4 5">
    <name type="scientific">Photorhabdus thracensis</name>
    <dbReference type="NCBI Taxonomy" id="230089"/>
    <lineage>
        <taxon>Bacteria</taxon>
        <taxon>Pseudomonadati</taxon>
        <taxon>Pseudomonadota</taxon>
        <taxon>Gammaproteobacteria</taxon>
        <taxon>Enterobacterales</taxon>
        <taxon>Morganellaceae</taxon>
        <taxon>Photorhabdus</taxon>
    </lineage>
</organism>
<dbReference type="Pfam" id="PF01980">
    <property type="entry name" value="TrmO_N"/>
    <property type="match status" value="1"/>
</dbReference>
<evidence type="ECO:0000256" key="1">
    <source>
        <dbReference type="ARBA" id="ARBA00022691"/>
    </source>
</evidence>
<dbReference type="InterPro" id="IPR040372">
    <property type="entry name" value="YaeB-like"/>
</dbReference>
<keyword evidence="1" id="KW-0949">S-adenosyl-L-methionine</keyword>
<dbReference type="EMBL" id="CP011104">
    <property type="protein sequence ID" value="AKH64381.1"/>
    <property type="molecule type" value="Genomic_DNA"/>
</dbReference>
<reference evidence="5" key="2">
    <citation type="submission" date="2015-03" db="EMBL/GenBank/DDBJ databases">
        <title>Genome sequence of Azospirillum thiophilum strain DSM 21654T.</title>
        <authorList>
            <person name="Kwak Y."/>
            <person name="Shin J.-H."/>
        </authorList>
    </citation>
    <scope>NUCLEOTIDE SEQUENCE [LARGE SCALE GENOMIC DNA]</scope>
    <source>
        <strain evidence="5">DSM 15199</strain>
    </source>
</reference>
<dbReference type="PANTHER" id="PTHR12818:SF0">
    <property type="entry name" value="TRNA (ADENINE(37)-N6)-METHYLTRANSFERASE"/>
    <property type="match status" value="1"/>
</dbReference>
<keyword evidence="5" id="KW-1185">Reference proteome</keyword>
<dbReference type="STRING" id="230089.VY86_14685"/>
<evidence type="ECO:0000259" key="3">
    <source>
        <dbReference type="PROSITE" id="PS51668"/>
    </source>
</evidence>
<evidence type="ECO:0000313" key="5">
    <source>
        <dbReference type="Proteomes" id="UP000034866"/>
    </source>
</evidence>
<name>A0A0F7LR74_9GAMM</name>
<proteinExistence type="inferred from homology"/>
<dbReference type="AlphaFoldDB" id="A0A0F7LR74"/>
<feature type="domain" description="TsaA-like" evidence="3">
    <location>
        <begin position="11"/>
        <end position="144"/>
    </location>
</feature>